<evidence type="ECO:0000256" key="5">
    <source>
        <dbReference type="ARBA" id="ARBA00022454"/>
    </source>
</evidence>
<dbReference type="InterPro" id="IPR048669">
    <property type="entry name" value="SET1_RBD"/>
</dbReference>
<evidence type="ECO:0000256" key="1">
    <source>
        <dbReference type="ARBA" id="ARBA00004123"/>
    </source>
</evidence>
<dbReference type="InterPro" id="IPR024636">
    <property type="entry name" value="SET_assoc"/>
</dbReference>
<dbReference type="EMBL" id="BTFZ01000011">
    <property type="protein sequence ID" value="GMM36015.1"/>
    <property type="molecule type" value="Genomic_DNA"/>
</dbReference>
<dbReference type="InterPro" id="IPR017111">
    <property type="entry name" value="Set1_fungi"/>
</dbReference>
<proteinExistence type="predicted"/>
<feature type="domain" description="SET" evidence="16">
    <location>
        <begin position="999"/>
        <end position="1116"/>
    </location>
</feature>
<dbReference type="SUPFAM" id="SSF82199">
    <property type="entry name" value="SET domain"/>
    <property type="match status" value="1"/>
</dbReference>
<dbReference type="SMART" id="SM00508">
    <property type="entry name" value="PostSET"/>
    <property type="match status" value="1"/>
</dbReference>
<evidence type="ECO:0000256" key="15">
    <source>
        <dbReference type="SAM" id="MobiDB-lite"/>
    </source>
</evidence>
<feature type="compositionally biased region" description="Basic and acidic residues" evidence="15">
    <location>
        <begin position="366"/>
        <end position="405"/>
    </location>
</feature>
<keyword evidence="6 14" id="KW-0489">Methyltransferase</keyword>
<evidence type="ECO:0000256" key="10">
    <source>
        <dbReference type="ARBA" id="ARBA00023242"/>
    </source>
</evidence>
<keyword evidence="9 14" id="KW-0156">Chromatin regulator</keyword>
<keyword evidence="10 14" id="KW-0539">Nucleus</keyword>
<dbReference type="GeneID" id="90073990"/>
<accession>A0AAV5QN99</accession>
<dbReference type="GO" id="GO:0005694">
    <property type="term" value="C:chromosome"/>
    <property type="evidence" value="ECO:0007669"/>
    <property type="project" value="UniProtKB-SubCell"/>
</dbReference>
<name>A0AAV5QN99_9ASCO</name>
<dbReference type="GO" id="GO:0003676">
    <property type="term" value="F:nucleic acid binding"/>
    <property type="evidence" value="ECO:0007669"/>
    <property type="project" value="InterPro"/>
</dbReference>
<evidence type="ECO:0000256" key="8">
    <source>
        <dbReference type="ARBA" id="ARBA00022691"/>
    </source>
</evidence>
<dbReference type="InterPro" id="IPR003616">
    <property type="entry name" value="Post-SET_dom"/>
</dbReference>
<feature type="region of interest" description="Disordered" evidence="15">
    <location>
        <begin position="632"/>
        <end position="761"/>
    </location>
</feature>
<dbReference type="Pfam" id="PF00856">
    <property type="entry name" value="SET"/>
    <property type="match status" value="1"/>
</dbReference>
<dbReference type="SMART" id="SM01291">
    <property type="entry name" value="N-SET"/>
    <property type="match status" value="1"/>
</dbReference>
<comment type="catalytic activity">
    <reaction evidence="12">
        <text>N(6)-methyl-L-lysyl(4)-[histone H3] + S-adenosyl-L-methionine = N(6),N(6)-dimethyl-L-lysyl(4)-[histone H3] + S-adenosyl-L-homocysteine + H(+)</text>
        <dbReference type="Rhea" id="RHEA:60268"/>
        <dbReference type="Rhea" id="RHEA-COMP:15540"/>
        <dbReference type="Rhea" id="RHEA-COMP:15543"/>
        <dbReference type="ChEBI" id="CHEBI:15378"/>
        <dbReference type="ChEBI" id="CHEBI:57856"/>
        <dbReference type="ChEBI" id="CHEBI:59789"/>
        <dbReference type="ChEBI" id="CHEBI:61929"/>
        <dbReference type="ChEBI" id="CHEBI:61976"/>
    </reaction>
</comment>
<feature type="compositionally biased region" description="Basic and acidic residues" evidence="15">
    <location>
        <begin position="635"/>
        <end position="651"/>
    </location>
</feature>
<evidence type="ECO:0000256" key="9">
    <source>
        <dbReference type="ARBA" id="ARBA00022853"/>
    </source>
</evidence>
<evidence type="ECO:0000256" key="14">
    <source>
        <dbReference type="PIRNR" id="PIRNR037104"/>
    </source>
</evidence>
<dbReference type="PROSITE" id="PS51572">
    <property type="entry name" value="SAM_MT43_1"/>
    <property type="match status" value="1"/>
</dbReference>
<reference evidence="18 19" key="1">
    <citation type="journal article" date="2023" name="Elife">
        <title>Identification of key yeast species and microbe-microbe interactions impacting larval growth of Drosophila in the wild.</title>
        <authorList>
            <person name="Mure A."/>
            <person name="Sugiura Y."/>
            <person name="Maeda R."/>
            <person name="Honda K."/>
            <person name="Sakurai N."/>
            <person name="Takahashi Y."/>
            <person name="Watada M."/>
            <person name="Katoh T."/>
            <person name="Gotoh A."/>
            <person name="Gotoh Y."/>
            <person name="Taniguchi I."/>
            <person name="Nakamura K."/>
            <person name="Hayashi T."/>
            <person name="Katayama T."/>
            <person name="Uemura T."/>
            <person name="Hattori Y."/>
        </authorList>
    </citation>
    <scope>NUCLEOTIDE SEQUENCE [LARGE SCALE GENOMIC DNA]</scope>
    <source>
        <strain evidence="18 19">SC-9</strain>
    </source>
</reference>
<feature type="compositionally biased region" description="Acidic residues" evidence="15">
    <location>
        <begin position="670"/>
        <end position="713"/>
    </location>
</feature>
<evidence type="ECO:0000313" key="18">
    <source>
        <dbReference type="EMBL" id="GMM36015.1"/>
    </source>
</evidence>
<feature type="domain" description="Post-SET" evidence="17">
    <location>
        <begin position="1125"/>
        <end position="1141"/>
    </location>
</feature>
<protein>
    <recommendedName>
        <fullName evidence="4 14">Histone-lysine N-methyltransferase, H3 lysine-4 specific</fullName>
        <ecNumber evidence="3 14">2.1.1.354</ecNumber>
    </recommendedName>
</protein>
<dbReference type="Gene3D" id="3.30.70.330">
    <property type="match status" value="1"/>
</dbReference>
<gene>
    <name evidence="18" type="ORF">DASC09_033400</name>
</gene>
<dbReference type="InterPro" id="IPR012677">
    <property type="entry name" value="Nucleotide-bd_a/b_plait_sf"/>
</dbReference>
<comment type="subunit">
    <text evidence="14">Component of the COMPASS (Set1C) complex.</text>
</comment>
<dbReference type="InterPro" id="IPR024657">
    <property type="entry name" value="COMPASS_Set1_N-SET"/>
</dbReference>
<evidence type="ECO:0000259" key="16">
    <source>
        <dbReference type="PROSITE" id="PS50280"/>
    </source>
</evidence>
<dbReference type="PANTHER" id="PTHR45814:SF2">
    <property type="entry name" value="HISTONE-LYSINE N-METHYLTRANSFERASE SETD1"/>
    <property type="match status" value="1"/>
</dbReference>
<keyword evidence="8 14" id="KW-0949">S-adenosyl-L-methionine</keyword>
<dbReference type="InterPro" id="IPR044570">
    <property type="entry name" value="Set1-like"/>
</dbReference>
<dbReference type="PANTHER" id="PTHR45814">
    <property type="entry name" value="HISTONE-LYSINE N-METHYLTRANSFERASE SETD1"/>
    <property type="match status" value="1"/>
</dbReference>
<dbReference type="InterPro" id="IPR046341">
    <property type="entry name" value="SET_dom_sf"/>
</dbReference>
<keyword evidence="19" id="KW-1185">Reference proteome</keyword>
<dbReference type="PROSITE" id="PS50868">
    <property type="entry name" value="POST_SET"/>
    <property type="match status" value="1"/>
</dbReference>
<feature type="compositionally biased region" description="Basic and acidic residues" evidence="15">
    <location>
        <begin position="82"/>
        <end position="94"/>
    </location>
</feature>
<comment type="caution">
    <text evidence="18">The sequence shown here is derived from an EMBL/GenBank/DDBJ whole genome shotgun (WGS) entry which is preliminary data.</text>
</comment>
<feature type="compositionally biased region" description="Basic and acidic residues" evidence="15">
    <location>
        <begin position="26"/>
        <end position="49"/>
    </location>
</feature>
<dbReference type="GO" id="GO:0048188">
    <property type="term" value="C:Set1C/COMPASS complex"/>
    <property type="evidence" value="ECO:0007669"/>
    <property type="project" value="InterPro"/>
</dbReference>
<dbReference type="InterPro" id="IPR001214">
    <property type="entry name" value="SET_dom"/>
</dbReference>
<dbReference type="PIRSF" id="PIRSF037104">
    <property type="entry name" value="Histone_H3-K4_mtfrase_Set1_fun"/>
    <property type="match status" value="1"/>
</dbReference>
<evidence type="ECO:0000256" key="7">
    <source>
        <dbReference type="ARBA" id="ARBA00022679"/>
    </source>
</evidence>
<comment type="catalytic activity">
    <reaction evidence="13">
        <text>N(6),N(6)-dimethyl-L-lysyl(4)-[histone H3] + S-adenosyl-L-methionine = N(6),N(6),N(6)-trimethyl-L-lysyl(4)-[histone H3] + S-adenosyl-L-homocysteine + H(+)</text>
        <dbReference type="Rhea" id="RHEA:60272"/>
        <dbReference type="Rhea" id="RHEA-COMP:15537"/>
        <dbReference type="Rhea" id="RHEA-COMP:15540"/>
        <dbReference type="ChEBI" id="CHEBI:15378"/>
        <dbReference type="ChEBI" id="CHEBI:57856"/>
        <dbReference type="ChEBI" id="CHEBI:59789"/>
        <dbReference type="ChEBI" id="CHEBI:61961"/>
        <dbReference type="ChEBI" id="CHEBI:61976"/>
    </reaction>
</comment>
<dbReference type="Pfam" id="PF11764">
    <property type="entry name" value="N-SET"/>
    <property type="match status" value="1"/>
</dbReference>
<feature type="region of interest" description="Disordered" evidence="15">
    <location>
        <begin position="366"/>
        <end position="411"/>
    </location>
</feature>
<feature type="compositionally biased region" description="Basic residues" evidence="15">
    <location>
        <begin position="724"/>
        <end position="737"/>
    </location>
</feature>
<dbReference type="Pfam" id="PF21569">
    <property type="entry name" value="SET1_RBD"/>
    <property type="match status" value="1"/>
</dbReference>
<feature type="compositionally biased region" description="Basic and acidic residues" evidence="15">
    <location>
        <begin position="714"/>
        <end position="723"/>
    </location>
</feature>
<dbReference type="RefSeq" id="XP_064853011.1">
    <property type="nucleotide sequence ID" value="XM_064996939.1"/>
</dbReference>
<comment type="subcellular location">
    <subcellularLocation>
        <location evidence="2">Chromosome</location>
    </subcellularLocation>
    <subcellularLocation>
        <location evidence="1 14">Nucleus</location>
    </subcellularLocation>
</comment>
<organism evidence="18 19">
    <name type="scientific">Saccharomycopsis crataegensis</name>
    <dbReference type="NCBI Taxonomy" id="43959"/>
    <lineage>
        <taxon>Eukaryota</taxon>
        <taxon>Fungi</taxon>
        <taxon>Dikarya</taxon>
        <taxon>Ascomycota</taxon>
        <taxon>Saccharomycotina</taxon>
        <taxon>Saccharomycetes</taxon>
        <taxon>Saccharomycopsidaceae</taxon>
        <taxon>Saccharomycopsis</taxon>
    </lineage>
</organism>
<dbReference type="EC" id="2.1.1.354" evidence="3 14"/>
<dbReference type="GO" id="GO:0140999">
    <property type="term" value="F:histone H3K4 trimethyltransferase activity"/>
    <property type="evidence" value="ECO:0007669"/>
    <property type="project" value="UniProtKB-EC"/>
</dbReference>
<evidence type="ECO:0000256" key="4">
    <source>
        <dbReference type="ARBA" id="ARBA00015839"/>
    </source>
</evidence>
<dbReference type="GO" id="GO:0032259">
    <property type="term" value="P:methylation"/>
    <property type="evidence" value="ECO:0007669"/>
    <property type="project" value="UniProtKB-KW"/>
</dbReference>
<evidence type="ECO:0000313" key="19">
    <source>
        <dbReference type="Proteomes" id="UP001360560"/>
    </source>
</evidence>
<evidence type="ECO:0000256" key="13">
    <source>
        <dbReference type="ARBA" id="ARBA00049129"/>
    </source>
</evidence>
<feature type="region of interest" description="Disordered" evidence="15">
    <location>
        <begin position="948"/>
        <end position="968"/>
    </location>
</feature>
<feature type="compositionally biased region" description="Low complexity" evidence="15">
    <location>
        <begin position="8"/>
        <end position="21"/>
    </location>
</feature>
<dbReference type="SMART" id="SM00317">
    <property type="entry name" value="SET"/>
    <property type="match status" value="1"/>
</dbReference>
<evidence type="ECO:0000256" key="12">
    <source>
        <dbReference type="ARBA" id="ARBA00047583"/>
    </source>
</evidence>
<dbReference type="Proteomes" id="UP001360560">
    <property type="component" value="Unassembled WGS sequence"/>
</dbReference>
<dbReference type="AlphaFoldDB" id="A0AAV5QN99"/>
<dbReference type="Pfam" id="PF11767">
    <property type="entry name" value="SET_assoc"/>
    <property type="match status" value="1"/>
</dbReference>
<comment type="function">
    <text evidence="14">Catalytic component of the COMPASS (Set1C) complex that specifically mono-, di- and trimethylates histone H3 to form H3K4me1/2/3. COMPASS recognizes ubiquitinated H2B on one face of the nucleosome which stimulates the methylation of H3 on the opposing face.</text>
</comment>
<keyword evidence="7 14" id="KW-0808">Transferase</keyword>
<evidence type="ECO:0000256" key="6">
    <source>
        <dbReference type="ARBA" id="ARBA00022603"/>
    </source>
</evidence>
<evidence type="ECO:0000256" key="2">
    <source>
        <dbReference type="ARBA" id="ARBA00004286"/>
    </source>
</evidence>
<sequence>MPSRPPGYSRNYSASSSNRYRPSYHHPREDDHNRGDTYKGDVNGRDRYKYNQRGRADTYVPSSMRGSGERKVHVSSSSSSSRNDEGMKDTDHYEGSGTPSLKEHWNTTSNNINNSPNNQRNSINGKALDFKDNWELFKKEYLKNTKDHIDPAGDDQSHVIDPFTLKPIKSDSFELSTKKANYKVTYDPELGKNPAKGNHLLYRFKGEGMLEPLDDPRLKIKNSYAKYCVAKKSKHPQYKALIVPVFQYDKNSVGDPPSCEIVVWNFSSKIGPGIIKSNFSKFGPILNIEMICDPISAIPLGVCLIKFNDNDGKSLAEAHKSAILAVNEAGNKLIIDNSRVKVGLQTKKNGLLKEKQNNAIRHFQERKKLQQQKHEHEKKRQLEKQKILEERKRAQRAKEEEEKRRHDMKLKAKQMATYKDATSKSSSFLGSSGSNISKSNVDSEINNKKVIMPEELQGQINSRPFLFLSDVFYPTRFYQTRDLKSKLSRYEWTKILSAPKVGFFVVFSNKNSAIKCYNEQNNRVFHKIRAVFHLCLDSSSYEIKHAVNDDPVEEAAYQIMKDLENMLRKDIKERTVGPSVMQYLNSEQFQEIKVKEEAKHTAAAPTSENYVSSKSNDIFGIGNSALPQLKLPSFRKKDGAKPGLKSKDSSMKKLYKRSNRFIPLNRMMDVDNDDEDDEEDEDEDDNDNEDNDEDGNINSDDASEDNGDDYDDKLEEKATEVKNKSPKKSVKKFKVNRQKNLAFYSSSEDEEDEDQKGELSHNKAVKAHVKEMTSPAMLTPENESDVKIDIEKEVTEIDVTEKPKKELDDVGDVGDVSEYDAVYGPSTELGRTVYPALSIHKSVDLEGFKSLVRDEEDLELMKEVFKDVKPSESIQNIEYWCWRNKKIDEQRLKDRVEIDEDVEKELENKTGSFRSEGYRKISDSLKAEYLPHRRKVHRNEPLNTLKNNEFTENNNSKNNTVKSSRVNRAKSRRLVADTKQILGSETDILKLNSLNKRKKPVNFARSAIHNWGLYALEPIAANEMIIEYVGDSLRQQIAELREKQYLKSGIGSSYLFRIDDQTVIDATKKGGIARFINHCCTPSCTAKIIKVDGKKRIVIYALKDIQANEELTYDYKFERETNDDERIACLCGAPGCKGFLN</sequence>
<feature type="region of interest" description="Disordered" evidence="15">
    <location>
        <begin position="1"/>
        <end position="126"/>
    </location>
</feature>
<dbReference type="Gene3D" id="2.170.270.10">
    <property type="entry name" value="SET domain"/>
    <property type="match status" value="1"/>
</dbReference>
<feature type="compositionally biased region" description="Low complexity" evidence="15">
    <location>
        <begin position="106"/>
        <end position="124"/>
    </location>
</feature>
<dbReference type="SUPFAM" id="SSF54928">
    <property type="entry name" value="RNA-binding domain, RBD"/>
    <property type="match status" value="1"/>
</dbReference>
<evidence type="ECO:0000256" key="11">
    <source>
        <dbReference type="ARBA" id="ARBA00047571"/>
    </source>
</evidence>
<evidence type="ECO:0000259" key="17">
    <source>
        <dbReference type="PROSITE" id="PS50868"/>
    </source>
</evidence>
<feature type="compositionally biased region" description="Low complexity" evidence="15">
    <location>
        <begin position="948"/>
        <end position="964"/>
    </location>
</feature>
<evidence type="ECO:0000256" key="3">
    <source>
        <dbReference type="ARBA" id="ARBA00012182"/>
    </source>
</evidence>
<comment type="catalytic activity">
    <reaction evidence="11 14">
        <text>L-lysyl(4)-[histone H3] + 3 S-adenosyl-L-methionine = N(6),N(6),N(6)-trimethyl-L-lysyl(4)-[histone H3] + 3 S-adenosyl-L-homocysteine + 3 H(+)</text>
        <dbReference type="Rhea" id="RHEA:60260"/>
        <dbReference type="Rhea" id="RHEA-COMP:15537"/>
        <dbReference type="Rhea" id="RHEA-COMP:15547"/>
        <dbReference type="ChEBI" id="CHEBI:15378"/>
        <dbReference type="ChEBI" id="CHEBI:29969"/>
        <dbReference type="ChEBI" id="CHEBI:57856"/>
        <dbReference type="ChEBI" id="CHEBI:59789"/>
        <dbReference type="ChEBI" id="CHEBI:61961"/>
        <dbReference type="EC" id="2.1.1.354"/>
    </reaction>
</comment>
<dbReference type="InterPro" id="IPR035979">
    <property type="entry name" value="RBD_domain_sf"/>
</dbReference>
<dbReference type="PROSITE" id="PS50280">
    <property type="entry name" value="SET"/>
    <property type="match status" value="1"/>
</dbReference>
<keyword evidence="5 14" id="KW-0158">Chromosome</keyword>